<organism evidence="5 6">
    <name type="scientific">Abyssobacteria bacterium (strain SURF_5)</name>
    <dbReference type="NCBI Taxonomy" id="2093360"/>
    <lineage>
        <taxon>Bacteria</taxon>
        <taxon>Pseudomonadati</taxon>
        <taxon>Candidatus Hydrogenedentota</taxon>
        <taxon>Candidatus Abyssobacteria</taxon>
    </lineage>
</organism>
<evidence type="ECO:0000256" key="2">
    <source>
        <dbReference type="ARBA" id="ARBA00022801"/>
    </source>
</evidence>
<dbReference type="PANTHER" id="PTHR10353">
    <property type="entry name" value="GLYCOSYL HYDROLASE"/>
    <property type="match status" value="1"/>
</dbReference>
<comment type="similarity">
    <text evidence="1 4">Belongs to the glycosyl hydrolase 1 family.</text>
</comment>
<protein>
    <submittedName>
        <fullName evidence="5">Glycoside hydrolase family 1 protein</fullName>
    </submittedName>
</protein>
<dbReference type="InterPro" id="IPR001360">
    <property type="entry name" value="Glyco_hydro_1"/>
</dbReference>
<reference evidence="5 6" key="1">
    <citation type="journal article" date="2017" name="ISME J.">
        <title>Energy and carbon metabolisms in a deep terrestrial subsurface fluid microbial community.</title>
        <authorList>
            <person name="Momper L."/>
            <person name="Jungbluth S.P."/>
            <person name="Lee M.D."/>
            <person name="Amend J.P."/>
        </authorList>
    </citation>
    <scope>NUCLEOTIDE SEQUENCE [LARGE SCALE GENOMIC DNA]</scope>
    <source>
        <strain evidence="5">SURF_5</strain>
    </source>
</reference>
<dbReference type="GO" id="GO:0005975">
    <property type="term" value="P:carbohydrate metabolic process"/>
    <property type="evidence" value="ECO:0007669"/>
    <property type="project" value="InterPro"/>
</dbReference>
<evidence type="ECO:0000256" key="1">
    <source>
        <dbReference type="ARBA" id="ARBA00010838"/>
    </source>
</evidence>
<name>A0A3A4NDL7_ABYX5</name>
<proteinExistence type="inferred from homology"/>
<evidence type="ECO:0000256" key="3">
    <source>
        <dbReference type="ARBA" id="ARBA00023295"/>
    </source>
</evidence>
<dbReference type="Proteomes" id="UP000265882">
    <property type="component" value="Unassembled WGS sequence"/>
</dbReference>
<dbReference type="InterPro" id="IPR017853">
    <property type="entry name" value="GH"/>
</dbReference>
<keyword evidence="2 5" id="KW-0378">Hydrolase</keyword>
<sequence>MALASVLEFPAGFLWGAATAAHQVEGNTSNSDWWEWERRRGTIADGTTSEVACDQYNRFRSDFDLVKELGHNAHRLSLEWSRIEPEEGVFAAPALQHYRQVLEALRERGIEPMLTLHHFTNPIWFARMGGWENPRSVEYFTRFAKVVAGEYGELVDYWITINEPAVYALMGYIDGIWPPGSKSFRHAALVLTNMLRAHGVAYHIIHETSRGRRCNVGIAKHIRIIDPLRPGKLMDRAAARMADFIFNQWFLDAVETGRLAWPIGMGQKVQLLSATQDFIGLNYYSREMMKFSLFQPQSLFLKTLTRPGAPTNDLGWEIYPEGLYRVLVRLKKYRRPIHITENGIAAADDSLRQAYLRDHLVQVHRAISKGVDVRGYFHWSLIDNFEWEEGLTPRFGLIHIDYATQKRTPRPSAAIFKKIASQNKVDTGWFA</sequence>
<evidence type="ECO:0000256" key="4">
    <source>
        <dbReference type="RuleBase" id="RU003690"/>
    </source>
</evidence>
<dbReference type="EMBL" id="QZKU01000140">
    <property type="protein sequence ID" value="RJP14880.1"/>
    <property type="molecule type" value="Genomic_DNA"/>
</dbReference>
<dbReference type="Gene3D" id="3.20.20.80">
    <property type="entry name" value="Glycosidases"/>
    <property type="match status" value="1"/>
</dbReference>
<accession>A0A3A4NDL7</accession>
<dbReference type="GO" id="GO:0008422">
    <property type="term" value="F:beta-glucosidase activity"/>
    <property type="evidence" value="ECO:0007669"/>
    <property type="project" value="TreeGrafter"/>
</dbReference>
<evidence type="ECO:0000313" key="5">
    <source>
        <dbReference type="EMBL" id="RJP14880.1"/>
    </source>
</evidence>
<dbReference type="PANTHER" id="PTHR10353:SF209">
    <property type="entry name" value="GALACTOLIPID GALACTOSYLTRANSFERASE SFR2, CHLOROPLASTIC"/>
    <property type="match status" value="1"/>
</dbReference>
<evidence type="ECO:0000313" key="6">
    <source>
        <dbReference type="Proteomes" id="UP000265882"/>
    </source>
</evidence>
<comment type="caution">
    <text evidence="5">The sequence shown here is derived from an EMBL/GenBank/DDBJ whole genome shotgun (WGS) entry which is preliminary data.</text>
</comment>
<dbReference type="PRINTS" id="PR00131">
    <property type="entry name" value="GLHYDRLASE1"/>
</dbReference>
<dbReference type="Pfam" id="PF00232">
    <property type="entry name" value="Glyco_hydro_1"/>
    <property type="match status" value="1"/>
</dbReference>
<dbReference type="SUPFAM" id="SSF51445">
    <property type="entry name" value="(Trans)glycosidases"/>
    <property type="match status" value="1"/>
</dbReference>
<gene>
    <name evidence="5" type="ORF">C4520_20845</name>
</gene>
<keyword evidence="3" id="KW-0326">Glycosidase</keyword>
<dbReference type="AlphaFoldDB" id="A0A3A4NDL7"/>